<sequence>MPGIPPPARALLWRQLRIHQVYGANTEVGKTVFTTLLSKAARKFWPREETVFLKPVSTGPADDADDRFAPEIESKTLFQYNLAVSPHLAAQVSKREASRNSGWLFVETAGGVHSPSPSGTTQADLYMPLRLPVVLVGDSKLGGISQTISAFESLKIRGYDVEMVLLFKEDQYQNHLYLTEYFEQKHGIPVKTVPEPPHRVADPKSDAQAMSQYYDTGSASPVLHKTLQHLEARHESRIARLESMSTTASQKIWYPFTQQKHLTPSKITVIDSAHGDHFQTLVPQPTNTNPATTTLPGTAALLQPSFDASASWWTQGLGHANPSLALAAAHAAGRYGHVMFAEAVHEPALALAETLLRGMRNPRLARAFFSDNGSTGTEVALKMALRAARVRYGWAGDGERAGVLGLQGSYHGDTIGAMDCSEPGVFNEKVEWYEGRGYWFAGPTVWRTSAEAWEVVLPGEMAGDGGQERFASLDDVFDVEAREARGEHQAYERFILTRLEKLAAEGRRFGALMIEPVVLGAGGMLLVDPLFQRTLVKAVRQNPHLFSGGGALAEPDATVDDQTWSGLPVIFDEVFTGLYRLGRFSAASFLGVDADISVHAKLLTGGLVPLSMTLASESIFRAFESDDKSDALLHGHSYTAHAVGCQVALESVREMQRMEAQGDWAWAAAAPEGANQELTAEHNKSKLTWSVWSPEFVRWLGQLSETSFMAGAWALGSVLAIKLTSVDGTEGYKGGAARAVQAALLQGSEGGDETRWNVHTRVLGNTLYLMTGQKTDQESVRGLESLLRETLTQASRDAQQA</sequence>
<dbReference type="Proteomes" id="UP001197093">
    <property type="component" value="Unassembled WGS sequence"/>
</dbReference>
<dbReference type="EMBL" id="JAHCVI010000006">
    <property type="protein sequence ID" value="KAG7284404.1"/>
    <property type="molecule type" value="Genomic_DNA"/>
</dbReference>
<evidence type="ECO:0000313" key="5">
    <source>
        <dbReference type="Proteomes" id="UP001197093"/>
    </source>
</evidence>
<dbReference type="InterPro" id="IPR027417">
    <property type="entry name" value="P-loop_NTPase"/>
</dbReference>
<dbReference type="GO" id="GO:0030170">
    <property type="term" value="F:pyridoxal phosphate binding"/>
    <property type="evidence" value="ECO:0007669"/>
    <property type="project" value="InterPro"/>
</dbReference>
<dbReference type="GO" id="GO:0009102">
    <property type="term" value="P:biotin biosynthetic process"/>
    <property type="evidence" value="ECO:0007669"/>
    <property type="project" value="TreeGrafter"/>
</dbReference>
<dbReference type="FunFam" id="3.90.1150.10:FF:000080">
    <property type="entry name" value="Bifunctional dethiobiotin synthetase/adenosylmethionine-8-amino-7-oxononanoate aminotransferase"/>
    <property type="match status" value="1"/>
</dbReference>
<dbReference type="InterPro" id="IPR015424">
    <property type="entry name" value="PyrdxlP-dep_Trfase"/>
</dbReference>
<keyword evidence="2" id="KW-0032">Aminotransferase</keyword>
<dbReference type="SUPFAM" id="SSF53383">
    <property type="entry name" value="PLP-dependent transferases"/>
    <property type="match status" value="1"/>
</dbReference>
<keyword evidence="5" id="KW-1185">Reference proteome</keyword>
<dbReference type="CDD" id="cd03109">
    <property type="entry name" value="DTBS"/>
    <property type="match status" value="1"/>
</dbReference>
<dbReference type="InterPro" id="IPR005814">
    <property type="entry name" value="Aminotrans_3"/>
</dbReference>
<name>A0AAD4HT68_9PEZI</name>
<dbReference type="Pfam" id="PF13500">
    <property type="entry name" value="AAA_26"/>
    <property type="match status" value="1"/>
</dbReference>
<protein>
    <submittedName>
        <fullName evidence="4">Uncharacterized protein</fullName>
    </submittedName>
</protein>
<reference evidence="4" key="1">
    <citation type="submission" date="2023-02" db="EMBL/GenBank/DDBJ databases">
        <authorList>
            <person name="Palmer J.M."/>
        </authorList>
    </citation>
    <scope>NUCLEOTIDE SEQUENCE</scope>
    <source>
        <strain evidence="4">FW57</strain>
    </source>
</reference>
<gene>
    <name evidence="4" type="ORF">NEMBOFW57_010777</name>
</gene>
<proteinExistence type="predicted"/>
<dbReference type="GO" id="GO:0004141">
    <property type="term" value="F:dethiobiotin synthase activity"/>
    <property type="evidence" value="ECO:0007669"/>
    <property type="project" value="TreeGrafter"/>
</dbReference>
<keyword evidence="3" id="KW-0808">Transferase</keyword>
<dbReference type="AlphaFoldDB" id="A0AAD4HT68"/>
<comment type="caution">
    <text evidence="4">The sequence shown here is derived from an EMBL/GenBank/DDBJ whole genome shotgun (WGS) entry which is preliminary data.</text>
</comment>
<accession>A0AAD4HT68</accession>
<dbReference type="GO" id="GO:0004015">
    <property type="term" value="F:adenosylmethionine-8-amino-7-oxononanoate transaminase activity"/>
    <property type="evidence" value="ECO:0007669"/>
    <property type="project" value="TreeGrafter"/>
</dbReference>
<organism evidence="4 5">
    <name type="scientific">Staphylotrichum longicolle</name>
    <dbReference type="NCBI Taxonomy" id="669026"/>
    <lineage>
        <taxon>Eukaryota</taxon>
        <taxon>Fungi</taxon>
        <taxon>Dikarya</taxon>
        <taxon>Ascomycota</taxon>
        <taxon>Pezizomycotina</taxon>
        <taxon>Sordariomycetes</taxon>
        <taxon>Sordariomycetidae</taxon>
        <taxon>Sordariales</taxon>
        <taxon>Chaetomiaceae</taxon>
        <taxon>Staphylotrichum</taxon>
    </lineage>
</organism>
<dbReference type="PROSITE" id="PS00600">
    <property type="entry name" value="AA_TRANSFER_CLASS_3"/>
    <property type="match status" value="1"/>
</dbReference>
<dbReference type="SUPFAM" id="SSF52540">
    <property type="entry name" value="P-loop containing nucleoside triphosphate hydrolases"/>
    <property type="match status" value="1"/>
</dbReference>
<dbReference type="Gene3D" id="3.40.640.10">
    <property type="entry name" value="Type I PLP-dependent aspartate aminotransferase-like (Major domain)"/>
    <property type="match status" value="1"/>
</dbReference>
<evidence type="ECO:0000313" key="4">
    <source>
        <dbReference type="EMBL" id="KAG7284404.1"/>
    </source>
</evidence>
<dbReference type="InterPro" id="IPR049704">
    <property type="entry name" value="Aminotrans_3_PPA_site"/>
</dbReference>
<dbReference type="GO" id="GO:0005739">
    <property type="term" value="C:mitochondrion"/>
    <property type="evidence" value="ECO:0007669"/>
    <property type="project" value="UniProtKB-SubCell"/>
</dbReference>
<evidence type="ECO:0000256" key="3">
    <source>
        <dbReference type="ARBA" id="ARBA00022679"/>
    </source>
</evidence>
<evidence type="ECO:0000256" key="2">
    <source>
        <dbReference type="ARBA" id="ARBA00022576"/>
    </source>
</evidence>
<dbReference type="PANTHER" id="PTHR42684:SF3">
    <property type="entry name" value="ADENOSYLMETHIONINE-8-AMINO-7-OXONONANOATE AMINOTRANSFERASE"/>
    <property type="match status" value="1"/>
</dbReference>
<dbReference type="InterPro" id="IPR015421">
    <property type="entry name" value="PyrdxlP-dep_Trfase_major"/>
</dbReference>
<evidence type="ECO:0000256" key="1">
    <source>
        <dbReference type="ARBA" id="ARBA00004173"/>
    </source>
</evidence>
<dbReference type="Pfam" id="PF00202">
    <property type="entry name" value="Aminotran_3"/>
    <property type="match status" value="2"/>
</dbReference>
<dbReference type="PANTHER" id="PTHR42684">
    <property type="entry name" value="ADENOSYLMETHIONINE-8-AMINO-7-OXONONANOATE AMINOTRANSFERASE"/>
    <property type="match status" value="1"/>
</dbReference>
<comment type="subcellular location">
    <subcellularLocation>
        <location evidence="1">Mitochondrion</location>
    </subcellularLocation>
</comment>
<dbReference type="Gene3D" id="3.40.50.300">
    <property type="entry name" value="P-loop containing nucleotide triphosphate hydrolases"/>
    <property type="match status" value="1"/>
</dbReference>